<sequence>MLSKTTFMGVDGKGGAVSQEAKVKQKVLEAASLSTKWGVEAWFVERCNIIWRVYLALEVKSSSDKSQRPFSLPNAEASPLLDATTVSIFHSDQGEQSSSENWEHYLHFPSPVFGRHRPHIEEVKVGCPCLQSHLAPEPGQRLISASSRPSPQLHWNQGRWMPGSAKLPLPSGSFGCPLLIYLEPRPLLQEQEGNCSSRTTHGASK</sequence>
<evidence type="ECO:0000313" key="1">
    <source>
        <dbReference type="EMBL" id="KAF6094896.1"/>
    </source>
</evidence>
<accession>A0A834DW42</accession>
<protein>
    <submittedName>
        <fullName evidence="1">Uncharacterized protein</fullName>
    </submittedName>
</protein>
<comment type="caution">
    <text evidence="1">The sequence shown here is derived from an EMBL/GenBank/DDBJ whole genome shotgun (WGS) entry which is preliminary data.</text>
</comment>
<proteinExistence type="predicted"/>
<organism evidence="1 2">
    <name type="scientific">Phyllostomus discolor</name>
    <name type="common">pale spear-nosed bat</name>
    <dbReference type="NCBI Taxonomy" id="89673"/>
    <lineage>
        <taxon>Eukaryota</taxon>
        <taxon>Metazoa</taxon>
        <taxon>Chordata</taxon>
        <taxon>Craniata</taxon>
        <taxon>Vertebrata</taxon>
        <taxon>Euteleostomi</taxon>
        <taxon>Mammalia</taxon>
        <taxon>Eutheria</taxon>
        <taxon>Laurasiatheria</taxon>
        <taxon>Chiroptera</taxon>
        <taxon>Yangochiroptera</taxon>
        <taxon>Phyllostomidae</taxon>
        <taxon>Phyllostominae</taxon>
        <taxon>Phyllostomus</taxon>
    </lineage>
</organism>
<reference evidence="1 2" key="1">
    <citation type="journal article" date="2020" name="Nature">
        <title>Six reference-quality genomes reveal evolution of bat adaptations.</title>
        <authorList>
            <person name="Jebb D."/>
            <person name="Huang Z."/>
            <person name="Pippel M."/>
            <person name="Hughes G.M."/>
            <person name="Lavrichenko K."/>
            <person name="Devanna P."/>
            <person name="Winkler S."/>
            <person name="Jermiin L.S."/>
            <person name="Skirmuntt E.C."/>
            <person name="Katzourakis A."/>
            <person name="Burkitt-Gray L."/>
            <person name="Ray D.A."/>
            <person name="Sullivan K.A.M."/>
            <person name="Roscito J.G."/>
            <person name="Kirilenko B.M."/>
            <person name="Davalos L.M."/>
            <person name="Corthals A.P."/>
            <person name="Power M.L."/>
            <person name="Jones G."/>
            <person name="Ransome R.D."/>
            <person name="Dechmann D.K.N."/>
            <person name="Locatelli A.G."/>
            <person name="Puechmaille S.J."/>
            <person name="Fedrigo O."/>
            <person name="Jarvis E.D."/>
            <person name="Hiller M."/>
            <person name="Vernes S.C."/>
            <person name="Myers E.W."/>
            <person name="Teeling E.C."/>
        </authorList>
    </citation>
    <scope>NUCLEOTIDE SEQUENCE [LARGE SCALE GENOMIC DNA]</scope>
    <source>
        <strain evidence="1">Bat1K_MPI-CBG_1</strain>
    </source>
</reference>
<dbReference type="EMBL" id="JABVXQ010000008">
    <property type="protein sequence ID" value="KAF6094896.1"/>
    <property type="molecule type" value="Genomic_DNA"/>
</dbReference>
<evidence type="ECO:0000313" key="2">
    <source>
        <dbReference type="Proteomes" id="UP000664940"/>
    </source>
</evidence>
<gene>
    <name evidence="1" type="ORF">HJG60_011964</name>
</gene>
<dbReference type="Proteomes" id="UP000664940">
    <property type="component" value="Unassembled WGS sequence"/>
</dbReference>
<dbReference type="AlphaFoldDB" id="A0A834DW42"/>
<name>A0A834DW42_9CHIR</name>